<evidence type="ECO:0000259" key="2">
    <source>
        <dbReference type="Pfam" id="PF00425"/>
    </source>
</evidence>
<evidence type="ECO:0000313" key="4">
    <source>
        <dbReference type="Proteomes" id="UP001059773"/>
    </source>
</evidence>
<feature type="compositionally biased region" description="Basic and acidic residues" evidence="1">
    <location>
        <begin position="206"/>
        <end position="221"/>
    </location>
</feature>
<dbReference type="Gene3D" id="3.60.120.10">
    <property type="entry name" value="Anthranilate synthase"/>
    <property type="match status" value="1"/>
</dbReference>
<feature type="region of interest" description="Disordered" evidence="1">
    <location>
        <begin position="197"/>
        <end position="221"/>
    </location>
</feature>
<dbReference type="InterPro" id="IPR043131">
    <property type="entry name" value="BCAT-like_N"/>
</dbReference>
<dbReference type="Gene3D" id="3.30.470.10">
    <property type="match status" value="1"/>
</dbReference>
<proteinExistence type="predicted"/>
<reference evidence="3" key="1">
    <citation type="submission" date="2022-07" db="EMBL/GenBank/DDBJ databases">
        <title>FELIX.</title>
        <authorList>
            <person name="Wan K.H."/>
            <person name="Park S."/>
            <person name="Lawrence Q."/>
            <person name="Eichenberger J.P."/>
            <person name="Booth B.W."/>
            <person name="Piaggio A.J."/>
            <person name="Chandler J.C."/>
            <person name="Franklin A.B."/>
            <person name="Celniker S.E."/>
        </authorList>
    </citation>
    <scope>NUCLEOTIDE SEQUENCE</scope>
    <source>
        <strain evidence="3">QA-1986 374</strain>
    </source>
</reference>
<dbReference type="InterPro" id="IPR015890">
    <property type="entry name" value="Chorismate_C"/>
</dbReference>
<dbReference type="NCBIfam" id="TIGR00553">
    <property type="entry name" value="pabB"/>
    <property type="match status" value="1"/>
</dbReference>
<dbReference type="EC" id="2.6.1.85" evidence="3"/>
<dbReference type="Proteomes" id="UP001059773">
    <property type="component" value="Chromosome"/>
</dbReference>
<dbReference type="Pfam" id="PF01063">
    <property type="entry name" value="Aminotran_4"/>
    <property type="match status" value="1"/>
</dbReference>
<dbReference type="InterPro" id="IPR001544">
    <property type="entry name" value="Aminotrans_IV"/>
</dbReference>
<dbReference type="EMBL" id="CP101914">
    <property type="protein sequence ID" value="UUI04273.1"/>
    <property type="molecule type" value="Genomic_DNA"/>
</dbReference>
<dbReference type="InterPro" id="IPR036038">
    <property type="entry name" value="Aminotransferase-like"/>
</dbReference>
<protein>
    <submittedName>
        <fullName evidence="3">Aminodeoxychorismate synthase component I</fullName>
        <ecNumber evidence="3">2.6.1.85</ecNumber>
    </submittedName>
</protein>
<dbReference type="PANTHER" id="PTHR11236">
    <property type="entry name" value="AMINOBENZOATE/ANTHRANILATE SYNTHASE"/>
    <property type="match status" value="1"/>
</dbReference>
<dbReference type="InterPro" id="IPR005801">
    <property type="entry name" value="ADC_synthase"/>
</dbReference>
<keyword evidence="3" id="KW-0032">Aminotransferase</keyword>
<keyword evidence="3" id="KW-0808">Transferase</keyword>
<dbReference type="PANTHER" id="PTHR11236:SF50">
    <property type="entry name" value="AMINODEOXYCHORISMATE SYNTHASE COMPONENT 1"/>
    <property type="match status" value="1"/>
</dbReference>
<organism evidence="3 4">
    <name type="scientific">Oceanobacillus jeddahense</name>
    <dbReference type="NCBI Taxonomy" id="1462527"/>
    <lineage>
        <taxon>Bacteria</taxon>
        <taxon>Bacillati</taxon>
        <taxon>Bacillota</taxon>
        <taxon>Bacilli</taxon>
        <taxon>Bacillales</taxon>
        <taxon>Bacillaceae</taxon>
        <taxon>Oceanobacillus</taxon>
    </lineage>
</organism>
<dbReference type="PRINTS" id="PR00095">
    <property type="entry name" value="ANTSNTHASEI"/>
</dbReference>
<dbReference type="Gene3D" id="3.20.10.10">
    <property type="entry name" value="D-amino Acid Aminotransferase, subunit A, domain 2"/>
    <property type="match status" value="1"/>
</dbReference>
<accession>A0ABY5JV81</accession>
<evidence type="ECO:0000256" key="1">
    <source>
        <dbReference type="SAM" id="MobiDB-lite"/>
    </source>
</evidence>
<feature type="domain" description="Chorismate-utilising enzyme C-terminal" evidence="2">
    <location>
        <begin position="114"/>
        <end position="368"/>
    </location>
</feature>
<dbReference type="InterPro" id="IPR043132">
    <property type="entry name" value="BCAT-like_C"/>
</dbReference>
<evidence type="ECO:0000313" key="3">
    <source>
        <dbReference type="EMBL" id="UUI04273.1"/>
    </source>
</evidence>
<dbReference type="GO" id="GO:0046820">
    <property type="term" value="F:4-amino-4-deoxychorismate synthase activity"/>
    <property type="evidence" value="ECO:0007669"/>
    <property type="project" value="UniProtKB-EC"/>
</dbReference>
<dbReference type="SUPFAM" id="SSF56322">
    <property type="entry name" value="ADC synthase"/>
    <property type="match status" value="1"/>
</dbReference>
<dbReference type="InterPro" id="IPR005802">
    <property type="entry name" value="ADC_synth_comp_1"/>
</dbReference>
<dbReference type="Pfam" id="PF00425">
    <property type="entry name" value="Chorismate_bind"/>
    <property type="match status" value="1"/>
</dbReference>
<keyword evidence="4" id="KW-1185">Reference proteome</keyword>
<sequence length="580" mass="66220">MKENTKMIFDFSFEDEAGIRRIFEKPEEILIAYSPAEVKNVFTKIDLYQKKGYYLAGYISYEAASAFDKNLVTHSKGNLPLMIMGVFKDVQLEKKNITTGHTLPSINWQMTTIKQQYEQNVKAIKAAIAEGDTYQVNYTVRMEADRAVDGALLYEQLSGAQQARYGAHLQIGDNEIVSASPELFFERRKQFIHTKPMKGTIKRGQTPKEDSRNKKQLAHSEKDQAENVMIVDLLRNDLSKIAVKGSVQVSKLFEIETYPTVYQMTSTITAELQENLSNFDIFKALFPCGSITGAPKQSTMEIIKQLEDSPREIYCGSIGFITPNQEALFNVAIRTAWMEKGKPPVYGIGGGITWDSDVEGEYEEALAKAAILKGTSSAFQILETMKYDGSQILRLDRHLTRLERTARQFQYSYSIENITRQLREQVEKYPGAQRVRVLLGQDGEINVTCTPLTEEPGVLRKVGIASSPIDRNNIFYYYKTTHRQMYAAFRERDIDSSFFDVLLWNEEEQLTEFTIGNLVVRQQGKYYTPPVSSGLLAGTYREEMLEQGIIEEKILWKQDIPSFEEIWLVNSVRGWVKVTF</sequence>
<gene>
    <name evidence="3" type="primary">pabB</name>
    <name evidence="3" type="ORF">NP439_06320</name>
</gene>
<dbReference type="RefSeq" id="WP_256709219.1">
    <property type="nucleotide sequence ID" value="NZ_CP101914.1"/>
</dbReference>
<dbReference type="InterPro" id="IPR019999">
    <property type="entry name" value="Anth_synth_I-like"/>
</dbReference>
<dbReference type="SUPFAM" id="SSF56752">
    <property type="entry name" value="D-aminoacid aminotransferase-like PLP-dependent enzymes"/>
    <property type="match status" value="1"/>
</dbReference>
<name>A0ABY5JV81_9BACI</name>